<dbReference type="RefSeq" id="XP_012761593.2">
    <property type="nucleotide sequence ID" value="XM_012906139.2"/>
</dbReference>
<dbReference type="SUPFAM" id="SSF48371">
    <property type="entry name" value="ARM repeat"/>
    <property type="match status" value="1"/>
</dbReference>
<name>A0A151LQV3_PLARE</name>
<dbReference type="Proteomes" id="UP000076359">
    <property type="component" value="Unassembled WGS sequence"/>
</dbReference>
<feature type="compositionally biased region" description="Basic and acidic residues" evidence="2">
    <location>
        <begin position="207"/>
        <end position="222"/>
    </location>
</feature>
<evidence type="ECO:0000313" key="4">
    <source>
        <dbReference type="Proteomes" id="UP000076359"/>
    </source>
</evidence>
<dbReference type="VEuPathDB" id="PlasmoDB:PRG01_0506700"/>
<dbReference type="GO" id="GO:0030014">
    <property type="term" value="C:CCR4-NOT complex"/>
    <property type="evidence" value="ECO:0007669"/>
    <property type="project" value="InterPro"/>
</dbReference>
<organism evidence="3 4">
    <name type="scientific">Plasmodium reichenowi</name>
    <dbReference type="NCBI Taxonomy" id="5854"/>
    <lineage>
        <taxon>Eukaryota</taxon>
        <taxon>Sar</taxon>
        <taxon>Alveolata</taxon>
        <taxon>Apicomplexa</taxon>
        <taxon>Aconoidasida</taxon>
        <taxon>Haemosporida</taxon>
        <taxon>Plasmodiidae</taxon>
        <taxon>Plasmodium</taxon>
        <taxon>Plasmodium (Laverania)</taxon>
    </lineage>
</organism>
<evidence type="ECO:0000256" key="1">
    <source>
        <dbReference type="ARBA" id="ARBA00006385"/>
    </source>
</evidence>
<reference evidence="3 4" key="1">
    <citation type="journal article" date="2016" name="Nat. Commun.">
        <title>Genomes of cryptic chimpanzee Plasmodium species reveal key evolutionary events leading to human malaria.</title>
        <authorList>
            <person name="Sundararaman S.A."/>
            <person name="Plenderleith L.J."/>
            <person name="Liu W."/>
            <person name="Loy D.E."/>
            <person name="Learn G.H."/>
            <person name="Li Y."/>
            <person name="Shaw K.S."/>
            <person name="Ayouba A."/>
            <person name="Peeters M."/>
            <person name="Speede S."/>
            <person name="Shaw G.M."/>
            <person name="Bushman F.D."/>
            <person name="Brisson D."/>
            <person name="Rayner J.C."/>
            <person name="Sharp P.M."/>
            <person name="Hahn B.H."/>
        </authorList>
    </citation>
    <scope>NUCLEOTIDE SEQUENCE [LARGE SCALE GENOMIC DNA]</scope>
    <source>
        <strain evidence="3 4">SY57</strain>
    </source>
</reference>
<feature type="compositionally biased region" description="Low complexity" evidence="2">
    <location>
        <begin position="614"/>
        <end position="674"/>
    </location>
</feature>
<proteinExistence type="inferred from homology"/>
<accession>A0A151LQV3</accession>
<dbReference type="GO" id="GO:0006402">
    <property type="term" value="P:mRNA catabolic process"/>
    <property type="evidence" value="ECO:0007669"/>
    <property type="project" value="InterPro"/>
</dbReference>
<dbReference type="AlphaFoldDB" id="A0A151LQV3"/>
<dbReference type="PANTHER" id="PTHR12262">
    <property type="entry name" value="CCR4-NOT TRANSCRIPTION COMPLEX SUBUNIT 9"/>
    <property type="match status" value="1"/>
</dbReference>
<dbReference type="InterPro" id="IPR016024">
    <property type="entry name" value="ARM-type_fold"/>
</dbReference>
<feature type="compositionally biased region" description="Low complexity" evidence="2">
    <location>
        <begin position="173"/>
        <end position="197"/>
    </location>
</feature>
<feature type="region of interest" description="Disordered" evidence="2">
    <location>
        <begin position="607"/>
        <end position="674"/>
    </location>
</feature>
<dbReference type="KEGG" id="prei:PRSY57_0506800"/>
<dbReference type="VEuPathDB" id="PlasmoDB:PRCDC_0506800"/>
<dbReference type="InterPro" id="IPR011989">
    <property type="entry name" value="ARM-like"/>
</dbReference>
<gene>
    <name evidence="3" type="ORF">PRSY57_0506800</name>
</gene>
<sequence>MVINNDMIKGSNKMKNLNKNIFPVNANNNVVSNINSSKLNQGGVCIGEDINMGSVNNTSDLNNSDEVINCGNMNKSEDINKPGDINNSDDVNNVDDINNTINVNGIHSPLNECLQNLDRNNMSVCNLGNVTTAVNNMNNNDNMNDNINNNINCNDNINNNNINNNNINNNNINNNNNNNSNINNSNSNPICNNNNENNKYKNTNECNDFHKDNTTSEQDQTKNDNNINNLISCQENTINNEEEKKKVYQLVYDLCFSEKRENALLELSRKRETYHDIAPVLWNSFGTITTLLQEIVSIYPQLSPPLLTTSSSNRVCNSLALLQCVASHPETKQHFLNAHIPLFLYPFLNAESKNRPFEYLRLTSLGVIGALVKVDNPEVINFLLQTEIIPLCLRIMETGSELSKTVATFIVQKILIDELGLNYICATPERFYAVSTVLANMVNSLVENPSSRLLKHIVRCYLRLSENARALEALKYCLPEPLRHVHKAFLPCLKEDPFTKKWLLQLLYNINNDDENPTMKNTNFINHNTNQNTSNINNQTINKMSQNVYTNLNVPTALNEININMPKTDTHTNIHNINDNIENNSSQSFNNKIKDSNLKCAKITNNKLNPDLTNNDINDNNINDNNNDNNNNNNNINDNIMNDNNNNNNNINNDSVNNNNMNDDSVNNNNMNDN</sequence>
<dbReference type="EMBL" id="LVLA01000006">
    <property type="protein sequence ID" value="KYO01507.1"/>
    <property type="molecule type" value="Genomic_DNA"/>
</dbReference>
<dbReference type="FunFam" id="1.25.10.10:FF:000160">
    <property type="entry name" value="Cell differentiation protein"/>
    <property type="match status" value="1"/>
</dbReference>
<dbReference type="Pfam" id="PF04078">
    <property type="entry name" value="Rcd1"/>
    <property type="match status" value="1"/>
</dbReference>
<dbReference type="Gene3D" id="1.25.10.10">
    <property type="entry name" value="Leucine-rich Repeat Variant"/>
    <property type="match status" value="1"/>
</dbReference>
<dbReference type="InterPro" id="IPR007216">
    <property type="entry name" value="CNOT9"/>
</dbReference>
<comment type="similarity">
    <text evidence="1">Belongs to the CNOT9 family.</text>
</comment>
<feature type="region of interest" description="Disordered" evidence="2">
    <location>
        <begin position="173"/>
        <end position="227"/>
    </location>
</feature>
<evidence type="ECO:0000256" key="2">
    <source>
        <dbReference type="SAM" id="MobiDB-lite"/>
    </source>
</evidence>
<dbReference type="GeneID" id="24529702"/>
<evidence type="ECO:0000313" key="3">
    <source>
        <dbReference type="EMBL" id="KYO01507.1"/>
    </source>
</evidence>
<protein>
    <submittedName>
        <fullName evidence="3">Cell differentiation protein rcd1, putative</fullName>
    </submittedName>
</protein>
<comment type="caution">
    <text evidence="3">The sequence shown here is derived from an EMBL/GenBank/DDBJ whole genome shotgun (WGS) entry which is preliminary data.</text>
</comment>